<keyword evidence="2" id="KW-1185">Reference proteome</keyword>
<sequence length="90" mass="10512">PRFITRKIRTKRDPILKYMANVVDFGEHSNNEIQRTVLPRTESSYKETLLIFNKAFLEWVVKGKDGRIEERPTVGTIKGFFSISNLLSRL</sequence>
<organism evidence="1 2">
    <name type="scientific">Penicillium cf. griseofulvum</name>
    <dbReference type="NCBI Taxonomy" id="2972120"/>
    <lineage>
        <taxon>Eukaryota</taxon>
        <taxon>Fungi</taxon>
        <taxon>Dikarya</taxon>
        <taxon>Ascomycota</taxon>
        <taxon>Pezizomycotina</taxon>
        <taxon>Eurotiomycetes</taxon>
        <taxon>Eurotiomycetidae</taxon>
        <taxon>Eurotiales</taxon>
        <taxon>Aspergillaceae</taxon>
        <taxon>Penicillium</taxon>
    </lineage>
</organism>
<comment type="caution">
    <text evidence="1">The sequence shown here is derived from an EMBL/GenBank/DDBJ whole genome shotgun (WGS) entry which is preliminary data.</text>
</comment>
<dbReference type="Proteomes" id="UP001150879">
    <property type="component" value="Unassembled WGS sequence"/>
</dbReference>
<gene>
    <name evidence="1" type="ORF">N7472_004631</name>
</gene>
<reference evidence="1" key="2">
    <citation type="journal article" date="2023" name="IMA Fungus">
        <title>Comparative genomic study of the Penicillium genus elucidates a diverse pangenome and 15 lateral gene transfer events.</title>
        <authorList>
            <person name="Petersen C."/>
            <person name="Sorensen T."/>
            <person name="Nielsen M.R."/>
            <person name="Sondergaard T.E."/>
            <person name="Sorensen J.L."/>
            <person name="Fitzpatrick D.A."/>
            <person name="Frisvad J.C."/>
            <person name="Nielsen K.L."/>
        </authorList>
    </citation>
    <scope>NUCLEOTIDE SEQUENCE</scope>
    <source>
        <strain evidence="1">IBT 16849</strain>
    </source>
</reference>
<evidence type="ECO:0000313" key="2">
    <source>
        <dbReference type="Proteomes" id="UP001150879"/>
    </source>
</evidence>
<dbReference type="AlphaFoldDB" id="A0A9W9JN49"/>
<protein>
    <submittedName>
        <fullName evidence="1">Zinc finger C2H2</fullName>
    </submittedName>
</protein>
<dbReference type="EMBL" id="JAPQKP010000003">
    <property type="protein sequence ID" value="KAJ5199427.1"/>
    <property type="molecule type" value="Genomic_DNA"/>
</dbReference>
<proteinExistence type="predicted"/>
<accession>A0A9W9JN49</accession>
<evidence type="ECO:0000313" key="1">
    <source>
        <dbReference type="EMBL" id="KAJ5199427.1"/>
    </source>
</evidence>
<reference evidence="1" key="1">
    <citation type="submission" date="2022-11" db="EMBL/GenBank/DDBJ databases">
        <authorList>
            <person name="Petersen C."/>
        </authorList>
    </citation>
    <scope>NUCLEOTIDE SEQUENCE</scope>
    <source>
        <strain evidence="1">IBT 16849</strain>
    </source>
</reference>
<name>A0A9W9JN49_9EURO</name>
<dbReference type="OrthoDB" id="4357582at2759"/>
<feature type="non-terminal residue" evidence="1">
    <location>
        <position position="1"/>
    </location>
</feature>